<reference evidence="1" key="1">
    <citation type="journal article" date="2015" name="Nature">
        <title>Complex archaea that bridge the gap between prokaryotes and eukaryotes.</title>
        <authorList>
            <person name="Spang A."/>
            <person name="Saw J.H."/>
            <person name="Jorgensen S.L."/>
            <person name="Zaremba-Niedzwiedzka K."/>
            <person name="Martijn J."/>
            <person name="Lind A.E."/>
            <person name="van Eijk R."/>
            <person name="Schleper C."/>
            <person name="Guy L."/>
            <person name="Ettema T.J."/>
        </authorList>
    </citation>
    <scope>NUCLEOTIDE SEQUENCE</scope>
</reference>
<proteinExistence type="predicted"/>
<comment type="caution">
    <text evidence="1">The sequence shown here is derived from an EMBL/GenBank/DDBJ whole genome shotgun (WGS) entry which is preliminary data.</text>
</comment>
<name>A0A0F9HQC0_9ZZZZ</name>
<accession>A0A0F9HQC0</accession>
<organism evidence="1">
    <name type="scientific">marine sediment metagenome</name>
    <dbReference type="NCBI Taxonomy" id="412755"/>
    <lineage>
        <taxon>unclassified sequences</taxon>
        <taxon>metagenomes</taxon>
        <taxon>ecological metagenomes</taxon>
    </lineage>
</organism>
<evidence type="ECO:0000313" key="1">
    <source>
        <dbReference type="EMBL" id="KKL83900.1"/>
    </source>
</evidence>
<gene>
    <name evidence="1" type="ORF">LCGC14_1970150</name>
</gene>
<protein>
    <submittedName>
        <fullName evidence="1">Uncharacterized protein</fullName>
    </submittedName>
</protein>
<feature type="non-terminal residue" evidence="1">
    <location>
        <position position="24"/>
    </location>
</feature>
<dbReference type="EMBL" id="LAZR01021853">
    <property type="protein sequence ID" value="KKL83900.1"/>
    <property type="molecule type" value="Genomic_DNA"/>
</dbReference>
<sequence>MSKLINVGMIGYKFMGKAHSNAFR</sequence>
<dbReference type="AlphaFoldDB" id="A0A0F9HQC0"/>